<dbReference type="EMBL" id="NCDQ01000346">
    <property type="protein sequence ID" value="OYW99997.1"/>
    <property type="molecule type" value="Genomic_DNA"/>
</dbReference>
<evidence type="ECO:0000256" key="3">
    <source>
        <dbReference type="ARBA" id="ARBA00022692"/>
    </source>
</evidence>
<dbReference type="PANTHER" id="PTHR23519">
    <property type="entry name" value="AUTOPHAGY-RELATED PROTEIN 22"/>
    <property type="match status" value="1"/>
</dbReference>
<feature type="transmembrane region" description="Helical" evidence="7">
    <location>
        <begin position="345"/>
        <end position="370"/>
    </location>
</feature>
<name>A0A258CWZ7_CAUVI</name>
<feature type="transmembrane region" description="Helical" evidence="7">
    <location>
        <begin position="173"/>
        <end position="194"/>
    </location>
</feature>
<evidence type="ECO:0000256" key="2">
    <source>
        <dbReference type="ARBA" id="ARBA00022448"/>
    </source>
</evidence>
<feature type="transmembrane region" description="Helical" evidence="7">
    <location>
        <begin position="285"/>
        <end position="307"/>
    </location>
</feature>
<protein>
    <submittedName>
        <fullName evidence="8">MFS transporter</fullName>
    </submittedName>
</protein>
<evidence type="ECO:0000313" key="8">
    <source>
        <dbReference type="EMBL" id="OYW99997.1"/>
    </source>
</evidence>
<keyword evidence="4 7" id="KW-1133">Transmembrane helix</keyword>
<evidence type="ECO:0000256" key="4">
    <source>
        <dbReference type="ARBA" id="ARBA00022989"/>
    </source>
</evidence>
<dbReference type="Proteomes" id="UP000215616">
    <property type="component" value="Unassembled WGS sequence"/>
</dbReference>
<gene>
    <name evidence="8" type="ORF">B7Z12_17005</name>
</gene>
<dbReference type="SUPFAM" id="SSF103473">
    <property type="entry name" value="MFS general substrate transporter"/>
    <property type="match status" value="1"/>
</dbReference>
<dbReference type="GO" id="GO:0012505">
    <property type="term" value="C:endomembrane system"/>
    <property type="evidence" value="ECO:0007669"/>
    <property type="project" value="UniProtKB-SubCell"/>
</dbReference>
<reference evidence="8 9" key="1">
    <citation type="submission" date="2017-03" db="EMBL/GenBank/DDBJ databases">
        <title>Lifting the veil on microbial sulfur biogeochemistry in mining wastewaters.</title>
        <authorList>
            <person name="Kantor R.S."/>
            <person name="Colenbrander Nelson T."/>
            <person name="Marshall S."/>
            <person name="Bennett D."/>
            <person name="Apte S."/>
            <person name="Camacho D."/>
            <person name="Thomas B.C."/>
            <person name="Warren L.A."/>
            <person name="Banfield J.F."/>
        </authorList>
    </citation>
    <scope>NUCLEOTIDE SEQUENCE [LARGE SCALE GENOMIC DNA]</scope>
    <source>
        <strain evidence="8">32-67-7</strain>
    </source>
</reference>
<dbReference type="Pfam" id="PF11700">
    <property type="entry name" value="ATG22"/>
    <property type="match status" value="1"/>
</dbReference>
<comment type="caution">
    <text evidence="8">The sequence shown here is derived from an EMBL/GenBank/DDBJ whole genome shotgun (WGS) entry which is preliminary data.</text>
</comment>
<feature type="transmembrane region" description="Helical" evidence="7">
    <location>
        <begin position="455"/>
        <end position="476"/>
    </location>
</feature>
<feature type="transmembrane region" description="Helical" evidence="7">
    <location>
        <begin position="49"/>
        <end position="67"/>
    </location>
</feature>
<dbReference type="PANTHER" id="PTHR23519:SF1">
    <property type="entry name" value="AUTOPHAGY-RELATED PROTEIN 22"/>
    <property type="match status" value="1"/>
</dbReference>
<organism evidence="8 9">
    <name type="scientific">Caulobacter vibrioides</name>
    <name type="common">Caulobacter crescentus</name>
    <dbReference type="NCBI Taxonomy" id="155892"/>
    <lineage>
        <taxon>Bacteria</taxon>
        <taxon>Pseudomonadati</taxon>
        <taxon>Pseudomonadota</taxon>
        <taxon>Alphaproteobacteria</taxon>
        <taxon>Caulobacterales</taxon>
        <taxon>Caulobacteraceae</taxon>
        <taxon>Caulobacter</taxon>
    </lineage>
</organism>
<evidence type="ECO:0000256" key="7">
    <source>
        <dbReference type="SAM" id="Phobius"/>
    </source>
</evidence>
<dbReference type="InterPro" id="IPR050495">
    <property type="entry name" value="ATG22/LtaA_families"/>
</dbReference>
<evidence type="ECO:0000256" key="5">
    <source>
        <dbReference type="ARBA" id="ARBA00023136"/>
    </source>
</evidence>
<evidence type="ECO:0000256" key="6">
    <source>
        <dbReference type="SAM" id="MobiDB-lite"/>
    </source>
</evidence>
<keyword evidence="2" id="KW-0813">Transport</keyword>
<feature type="transmembrane region" description="Helical" evidence="7">
    <location>
        <begin position="313"/>
        <end position="333"/>
    </location>
</feature>
<accession>A0A258CWZ7</accession>
<dbReference type="InterPro" id="IPR036259">
    <property type="entry name" value="MFS_trans_sf"/>
</dbReference>
<feature type="transmembrane region" description="Helical" evidence="7">
    <location>
        <begin position="73"/>
        <end position="96"/>
    </location>
</feature>
<proteinExistence type="predicted"/>
<feature type="transmembrane region" description="Helical" evidence="7">
    <location>
        <begin position="108"/>
        <end position="127"/>
    </location>
</feature>
<evidence type="ECO:0000256" key="1">
    <source>
        <dbReference type="ARBA" id="ARBA00004127"/>
    </source>
</evidence>
<feature type="transmembrane region" description="Helical" evidence="7">
    <location>
        <begin position="222"/>
        <end position="241"/>
    </location>
</feature>
<dbReference type="AlphaFoldDB" id="A0A258CWZ7"/>
<feature type="transmembrane region" description="Helical" evidence="7">
    <location>
        <begin position="133"/>
        <end position="153"/>
    </location>
</feature>
<keyword evidence="3 7" id="KW-0812">Transmembrane</keyword>
<feature type="transmembrane region" description="Helical" evidence="7">
    <location>
        <begin position="390"/>
        <end position="414"/>
    </location>
</feature>
<dbReference type="InterPro" id="IPR024671">
    <property type="entry name" value="Atg22-like"/>
</dbReference>
<keyword evidence="5 7" id="KW-0472">Membrane</keyword>
<sequence length="483" mass="51227">MSELAGTPPGLSDVAGAEGREDVLTPPPTGKLSKGALSWILHQGTRDPYVILVTIYVFAPYFSRVLIGDPVKGQATVADISTTYGLLTALLAPILGASIERYGPRKPLMALGLAIMVPLLMALWWATPGGLPVGLIGAFLIILGVIYNCGDVLQNSLLSRAAEKGQEPVLSGLGYAVANGLSVALLIFVMWAFVLPGQVSWSFVPPAPLFGLSQTDHEPSRIVGPLAGAVMLLGAIPFFLWTRDAPRTGVSFVAALKEGFKLLIDTFGNLKGHADVAKFLGARMLYCDGMTALLIFGGLFAAGLMQWGELEMLAYGISLSIFGVLGGLIAPWLDRVLGPRRAIQLEVGACILILIAMLGMTREQILYLWPWDASQGVLWNGPLFRTLPEVIYLGLGLLIAVFVTAQYASSRTLLVRLAPPDRMAAFFGLFSLSGTATMWVGSLLVALATKMFDSQVAGFIPIAGLLALGLLGLFTVKGGGREA</sequence>
<feature type="region of interest" description="Disordered" evidence="6">
    <location>
        <begin position="1"/>
        <end position="29"/>
    </location>
</feature>
<evidence type="ECO:0000313" key="9">
    <source>
        <dbReference type="Proteomes" id="UP000215616"/>
    </source>
</evidence>
<comment type="subcellular location">
    <subcellularLocation>
        <location evidence="1">Endomembrane system</location>
        <topology evidence="1">Multi-pass membrane protein</topology>
    </subcellularLocation>
</comment>
<feature type="transmembrane region" description="Helical" evidence="7">
    <location>
        <begin position="426"/>
        <end position="449"/>
    </location>
</feature>
<dbReference type="Gene3D" id="1.20.1250.20">
    <property type="entry name" value="MFS general substrate transporter like domains"/>
    <property type="match status" value="1"/>
</dbReference>